<evidence type="ECO:0000256" key="2">
    <source>
        <dbReference type="ARBA" id="ARBA00022670"/>
    </source>
</evidence>
<dbReference type="GO" id="GO:0006508">
    <property type="term" value="P:proteolysis"/>
    <property type="evidence" value="ECO:0007669"/>
    <property type="project" value="UniProtKB-KW"/>
</dbReference>
<dbReference type="CDD" id="cd00190">
    <property type="entry name" value="Tryp_SPc"/>
    <property type="match status" value="1"/>
</dbReference>
<evidence type="ECO:0000256" key="7">
    <source>
        <dbReference type="SAM" id="SignalP"/>
    </source>
</evidence>
<dbReference type="InterPro" id="IPR001314">
    <property type="entry name" value="Peptidase_S1A"/>
</dbReference>
<proteinExistence type="inferred from homology"/>
<dbReference type="Pfam" id="PF00089">
    <property type="entry name" value="Trypsin"/>
    <property type="match status" value="1"/>
</dbReference>
<evidence type="ECO:0000256" key="5">
    <source>
        <dbReference type="ARBA" id="ARBA00023157"/>
    </source>
</evidence>
<reference evidence="9 10" key="1">
    <citation type="journal article" date="2018" name="Elife">
        <title>Firefly genomes illuminate parallel origins of bioluminescence in beetles.</title>
        <authorList>
            <person name="Fallon T.R."/>
            <person name="Lower S.E."/>
            <person name="Chang C.H."/>
            <person name="Bessho-Uehara M."/>
            <person name="Martin G.J."/>
            <person name="Bewick A.J."/>
            <person name="Behringer M."/>
            <person name="Debat H.J."/>
            <person name="Wong I."/>
            <person name="Day J.C."/>
            <person name="Suvorov A."/>
            <person name="Silva C.J."/>
            <person name="Stanger-Hall K.F."/>
            <person name="Hall D.W."/>
            <person name="Schmitz R.J."/>
            <person name="Nelson D.R."/>
            <person name="Lewis S.M."/>
            <person name="Shigenobu S."/>
            <person name="Bybee S.M."/>
            <person name="Larracuente A.M."/>
            <person name="Oba Y."/>
            <person name="Weng J.K."/>
        </authorList>
    </citation>
    <scope>NUCLEOTIDE SEQUENCE [LARGE SCALE GENOMIC DNA]</scope>
    <source>
        <strain evidence="9">1611_PpyrPB1</strain>
        <tissue evidence="9">Whole body</tissue>
    </source>
</reference>
<dbReference type="InterPro" id="IPR018114">
    <property type="entry name" value="TRYPSIN_HIS"/>
</dbReference>
<dbReference type="InterPro" id="IPR033116">
    <property type="entry name" value="TRYPSIN_SER"/>
</dbReference>
<feature type="chain" id="PRO_5024287399" description="Peptidase S1 domain-containing protein" evidence="7">
    <location>
        <begin position="17"/>
        <end position="245"/>
    </location>
</feature>
<organism evidence="9 10">
    <name type="scientific">Photinus pyralis</name>
    <name type="common">Common eastern firefly</name>
    <name type="synonym">Lampyris pyralis</name>
    <dbReference type="NCBI Taxonomy" id="7054"/>
    <lineage>
        <taxon>Eukaryota</taxon>
        <taxon>Metazoa</taxon>
        <taxon>Ecdysozoa</taxon>
        <taxon>Arthropoda</taxon>
        <taxon>Hexapoda</taxon>
        <taxon>Insecta</taxon>
        <taxon>Pterygota</taxon>
        <taxon>Neoptera</taxon>
        <taxon>Endopterygota</taxon>
        <taxon>Coleoptera</taxon>
        <taxon>Polyphaga</taxon>
        <taxon>Elateriformia</taxon>
        <taxon>Elateroidea</taxon>
        <taxon>Lampyridae</taxon>
        <taxon>Lampyrinae</taxon>
        <taxon>Photinus</taxon>
    </lineage>
</organism>
<dbReference type="InParanoid" id="A0A5N4A0T2"/>
<protein>
    <recommendedName>
        <fullName evidence="8">Peptidase S1 domain-containing protein</fullName>
    </recommendedName>
</protein>
<dbReference type="SUPFAM" id="SSF50494">
    <property type="entry name" value="Trypsin-like serine proteases"/>
    <property type="match status" value="1"/>
</dbReference>
<evidence type="ECO:0000313" key="10">
    <source>
        <dbReference type="Proteomes" id="UP000327044"/>
    </source>
</evidence>
<keyword evidence="5" id="KW-1015">Disulfide bond</keyword>
<keyword evidence="3 6" id="KW-0378">Hydrolase</keyword>
<feature type="signal peptide" evidence="7">
    <location>
        <begin position="1"/>
        <end position="16"/>
    </location>
</feature>
<evidence type="ECO:0000256" key="6">
    <source>
        <dbReference type="RuleBase" id="RU363034"/>
    </source>
</evidence>
<evidence type="ECO:0000256" key="3">
    <source>
        <dbReference type="ARBA" id="ARBA00022801"/>
    </source>
</evidence>
<dbReference type="OrthoDB" id="6755574at2759"/>
<dbReference type="Gene3D" id="2.40.10.10">
    <property type="entry name" value="Trypsin-like serine proteases"/>
    <property type="match status" value="2"/>
</dbReference>
<evidence type="ECO:0000256" key="1">
    <source>
        <dbReference type="ARBA" id="ARBA00007664"/>
    </source>
</evidence>
<dbReference type="FunFam" id="2.40.10.10:FF:000034">
    <property type="entry name" value="Eupolytin"/>
    <property type="match status" value="1"/>
</dbReference>
<dbReference type="GO" id="GO:0004252">
    <property type="term" value="F:serine-type endopeptidase activity"/>
    <property type="evidence" value="ECO:0007669"/>
    <property type="project" value="InterPro"/>
</dbReference>
<dbReference type="SMART" id="SM00020">
    <property type="entry name" value="Tryp_SPc"/>
    <property type="match status" value="1"/>
</dbReference>
<evidence type="ECO:0000256" key="4">
    <source>
        <dbReference type="ARBA" id="ARBA00022825"/>
    </source>
</evidence>
<feature type="domain" description="Peptidase S1" evidence="8">
    <location>
        <begin position="22"/>
        <end position="244"/>
    </location>
</feature>
<dbReference type="PANTHER" id="PTHR24276:SF96">
    <property type="entry name" value="PEPTIDASE S1 DOMAIN-CONTAINING PROTEIN"/>
    <property type="match status" value="1"/>
</dbReference>
<keyword evidence="10" id="KW-1185">Reference proteome</keyword>
<dbReference type="AlphaFoldDB" id="A0A5N4A0T2"/>
<dbReference type="InterPro" id="IPR043504">
    <property type="entry name" value="Peptidase_S1_PA_chymotrypsin"/>
</dbReference>
<keyword evidence="2 6" id="KW-0645">Protease</keyword>
<dbReference type="PROSITE" id="PS00135">
    <property type="entry name" value="TRYPSIN_SER"/>
    <property type="match status" value="1"/>
</dbReference>
<gene>
    <name evidence="9" type="ORF">PPYR_02723</name>
</gene>
<dbReference type="FunCoup" id="A0A5N4A0T2">
    <property type="interactions" value="13"/>
</dbReference>
<accession>A0A5N4A0T2</accession>
<comment type="caution">
    <text evidence="9">The sequence shown here is derived from an EMBL/GenBank/DDBJ whole genome shotgun (WGS) entry which is preliminary data.</text>
</comment>
<name>A0A5N4A0T2_PHOPY</name>
<evidence type="ECO:0000313" key="9">
    <source>
        <dbReference type="EMBL" id="KAB0790923.1"/>
    </source>
</evidence>
<dbReference type="PROSITE" id="PS50240">
    <property type="entry name" value="TRYPSIN_DOM"/>
    <property type="match status" value="1"/>
</dbReference>
<dbReference type="PRINTS" id="PR00722">
    <property type="entry name" value="CHYMOTRYPSIN"/>
</dbReference>
<dbReference type="Proteomes" id="UP000327044">
    <property type="component" value="Unassembled WGS sequence"/>
</dbReference>
<dbReference type="InterPro" id="IPR009003">
    <property type="entry name" value="Peptidase_S1_PA"/>
</dbReference>
<evidence type="ECO:0000259" key="8">
    <source>
        <dbReference type="PROSITE" id="PS50240"/>
    </source>
</evidence>
<keyword evidence="7" id="KW-0732">Signal</keyword>
<dbReference type="InterPro" id="IPR001254">
    <property type="entry name" value="Trypsin_dom"/>
</dbReference>
<dbReference type="InterPro" id="IPR050430">
    <property type="entry name" value="Peptidase_S1"/>
</dbReference>
<comment type="similarity">
    <text evidence="1">Belongs to the peptidase S1 family.</text>
</comment>
<sequence>MFPIILGFVFVAGVVGGPTERIVGGSTAPEGRYPYQISLRDLRSGHFCGGSIIASNWILTAAHCVYGKSASSMYVVAGANNLFSGGSKYAVYQVIWHQAYNPSNNVNDIALLRLNQNIAFGQKISAISLANSNPLSGTSCILSGWGLTSYPSQQLPSYLQQISLTAITLRQCVAALPGMPVTQGNLCTYKTYGQGACQGDSGGPLIANGEQVGVVSWGIPCAKGNPDIFSSVAYFRNWIRAKSGI</sequence>
<dbReference type="EMBL" id="VVIM01000011">
    <property type="protein sequence ID" value="KAB0790923.1"/>
    <property type="molecule type" value="Genomic_DNA"/>
</dbReference>
<dbReference type="PROSITE" id="PS00134">
    <property type="entry name" value="TRYPSIN_HIS"/>
    <property type="match status" value="1"/>
</dbReference>
<keyword evidence="4 6" id="KW-0720">Serine protease</keyword>
<dbReference type="PANTHER" id="PTHR24276">
    <property type="entry name" value="POLYSERASE-RELATED"/>
    <property type="match status" value="1"/>
</dbReference>